<dbReference type="GO" id="GO:0042910">
    <property type="term" value="F:xenobiotic transmembrane transporter activity"/>
    <property type="evidence" value="ECO:0007669"/>
    <property type="project" value="InterPro"/>
</dbReference>
<dbReference type="InParanoid" id="B2A4K6"/>
<evidence type="ECO:0000256" key="1">
    <source>
        <dbReference type="ARBA" id="ARBA00003408"/>
    </source>
</evidence>
<feature type="transmembrane region" description="Helical" evidence="13">
    <location>
        <begin position="12"/>
        <end position="36"/>
    </location>
</feature>
<dbReference type="CDD" id="cd13137">
    <property type="entry name" value="MATE_NorM_like"/>
    <property type="match status" value="1"/>
</dbReference>
<dbReference type="AlphaFoldDB" id="B2A4K6"/>
<evidence type="ECO:0000256" key="8">
    <source>
        <dbReference type="ARBA" id="ARBA00022692"/>
    </source>
</evidence>
<feature type="transmembrane region" description="Helical" evidence="13">
    <location>
        <begin position="56"/>
        <end position="85"/>
    </location>
</feature>
<reference evidence="14 15" key="1">
    <citation type="submission" date="2008-04" db="EMBL/GenBank/DDBJ databases">
        <title>Complete sequence of chromosome of Natranaerobius thermophilus JW/NM-WN-LF.</title>
        <authorList>
            <consortium name="US DOE Joint Genome Institute"/>
            <person name="Copeland A."/>
            <person name="Lucas S."/>
            <person name="Lapidus A."/>
            <person name="Glavina del Rio T."/>
            <person name="Dalin E."/>
            <person name="Tice H."/>
            <person name="Bruce D."/>
            <person name="Goodwin L."/>
            <person name="Pitluck S."/>
            <person name="Chertkov O."/>
            <person name="Brettin T."/>
            <person name="Detter J.C."/>
            <person name="Han C."/>
            <person name="Kuske C.R."/>
            <person name="Schmutz J."/>
            <person name="Larimer F."/>
            <person name="Land M."/>
            <person name="Hauser L."/>
            <person name="Kyrpides N."/>
            <person name="Lykidis A."/>
            <person name="Mesbah N.M."/>
            <person name="Wiegel J."/>
        </authorList>
    </citation>
    <scope>NUCLEOTIDE SEQUENCE [LARGE SCALE GENOMIC DNA]</scope>
    <source>
        <strain evidence="15">ATCC BAA-1301 / DSM 18059 / JW/NM-WN-LF</strain>
    </source>
</reference>
<dbReference type="Proteomes" id="UP000001683">
    <property type="component" value="Chromosome"/>
</dbReference>
<feature type="transmembrane region" description="Helical" evidence="13">
    <location>
        <begin position="370"/>
        <end position="388"/>
    </location>
</feature>
<feature type="transmembrane region" description="Helical" evidence="13">
    <location>
        <begin position="142"/>
        <end position="163"/>
    </location>
</feature>
<feature type="transmembrane region" description="Helical" evidence="13">
    <location>
        <begin position="286"/>
        <end position="312"/>
    </location>
</feature>
<keyword evidence="6" id="KW-0050">Antiport</keyword>
<evidence type="ECO:0000313" key="14">
    <source>
        <dbReference type="EMBL" id="ACB85181.1"/>
    </source>
</evidence>
<dbReference type="GO" id="GO:0005886">
    <property type="term" value="C:plasma membrane"/>
    <property type="evidence" value="ECO:0007669"/>
    <property type="project" value="UniProtKB-SubCell"/>
</dbReference>
<feature type="transmembrane region" description="Helical" evidence="13">
    <location>
        <begin position="324"/>
        <end position="350"/>
    </location>
</feature>
<dbReference type="GO" id="GO:0006811">
    <property type="term" value="P:monoatomic ion transport"/>
    <property type="evidence" value="ECO:0007669"/>
    <property type="project" value="UniProtKB-KW"/>
</dbReference>
<dbReference type="eggNOG" id="COG0534">
    <property type="taxonomic scope" value="Bacteria"/>
</dbReference>
<keyword evidence="10" id="KW-0406">Ion transport</keyword>
<keyword evidence="5" id="KW-0813">Transport</keyword>
<evidence type="ECO:0000256" key="6">
    <source>
        <dbReference type="ARBA" id="ARBA00022449"/>
    </source>
</evidence>
<comment type="subcellular location">
    <subcellularLocation>
        <location evidence="2">Cell membrane</location>
        <topology evidence="2">Multi-pass membrane protein</topology>
    </subcellularLocation>
</comment>
<evidence type="ECO:0000256" key="2">
    <source>
        <dbReference type="ARBA" id="ARBA00004651"/>
    </source>
</evidence>
<keyword evidence="11 13" id="KW-0472">Membrane</keyword>
<comment type="function">
    <text evidence="1">Multidrug efflux pump.</text>
</comment>
<feature type="transmembrane region" description="Helical" evidence="13">
    <location>
        <begin position="252"/>
        <end position="274"/>
    </location>
</feature>
<dbReference type="InterPro" id="IPR050222">
    <property type="entry name" value="MATE_MdtK"/>
</dbReference>
<dbReference type="PANTHER" id="PTHR43298">
    <property type="entry name" value="MULTIDRUG RESISTANCE PROTEIN NORM-RELATED"/>
    <property type="match status" value="1"/>
</dbReference>
<evidence type="ECO:0000256" key="4">
    <source>
        <dbReference type="ARBA" id="ARBA00020268"/>
    </source>
</evidence>
<comment type="similarity">
    <text evidence="3">Belongs to the multi antimicrobial extrusion (MATE) (TC 2.A.66.1) family.</text>
</comment>
<evidence type="ECO:0000256" key="3">
    <source>
        <dbReference type="ARBA" id="ARBA00010199"/>
    </source>
</evidence>
<dbReference type="NCBIfam" id="TIGR00797">
    <property type="entry name" value="matE"/>
    <property type="match status" value="1"/>
</dbReference>
<evidence type="ECO:0000256" key="11">
    <source>
        <dbReference type="ARBA" id="ARBA00023136"/>
    </source>
</evidence>
<dbReference type="GO" id="GO:0015297">
    <property type="term" value="F:antiporter activity"/>
    <property type="evidence" value="ECO:0007669"/>
    <property type="project" value="UniProtKB-KW"/>
</dbReference>
<dbReference type="STRING" id="457570.Nther_1607"/>
<sequence>MRFDLGEQKRRNLILEGNLLKVLWFLSWPVTIQLVVNNVVRVTGTKMVGVLGSDAIAAVGIAQQVLMGVSVPAMGLSMSATAVVANYFGEKNYTGTLYAIGQIILIALLLSGFTTFIGLKYGDNILLLLGAEEQLLQLSHNYLKILFAASFVLITKFPLWGIFQGLGDTRIPMKMDLFSNALNVSGNYTFIFGLGPIPSLGLTGAAVGSVLADAVILVRAIGELAKKISGLVLSFYDLFKIRLAIMKKIIKIGVPATLHGFIQMSSNILLIMMMTRIPGGTDVVSAYSVGMVVFGLTTFPAASIATVAASMVGVNLGNSDQNRAISSGFTCAITGAMVITFTAILTRVFAPELLKFFVKDLSVIKIGDSLLKTLSLVMPVHALGIVFSRGMQGAGDAKTPFIIAALTGVGARVPLAYIFTFSMGMQSKGIWLAIAVTQVISAVILTYKFKTVVRKRAENIKNY</sequence>
<dbReference type="KEGG" id="nth:Nther_1607"/>
<dbReference type="RefSeq" id="WP_012448050.1">
    <property type="nucleotide sequence ID" value="NC_010718.1"/>
</dbReference>
<gene>
    <name evidence="14" type="ordered locus">Nther_1607</name>
</gene>
<dbReference type="FunCoup" id="B2A4K6">
    <property type="interactions" value="47"/>
</dbReference>
<evidence type="ECO:0000256" key="7">
    <source>
        <dbReference type="ARBA" id="ARBA00022475"/>
    </source>
</evidence>
<dbReference type="PIRSF" id="PIRSF006603">
    <property type="entry name" value="DinF"/>
    <property type="match status" value="1"/>
</dbReference>
<evidence type="ECO:0000256" key="5">
    <source>
        <dbReference type="ARBA" id="ARBA00022448"/>
    </source>
</evidence>
<evidence type="ECO:0000313" key="15">
    <source>
        <dbReference type="Proteomes" id="UP000001683"/>
    </source>
</evidence>
<keyword evidence="9 13" id="KW-1133">Transmembrane helix</keyword>
<dbReference type="PANTHER" id="PTHR43298:SF2">
    <property type="entry name" value="FMN_FAD EXPORTER YEEO-RELATED"/>
    <property type="match status" value="1"/>
</dbReference>
<reference evidence="14 15" key="2">
    <citation type="journal article" date="2011" name="J. Bacteriol.">
        <title>Complete genome sequence of the anaerobic, halophilic alkalithermophile Natranaerobius thermophilus JW/NM-WN-LF.</title>
        <authorList>
            <person name="Zhao B."/>
            <person name="Mesbah N.M."/>
            <person name="Dalin E."/>
            <person name="Goodwin L."/>
            <person name="Nolan M."/>
            <person name="Pitluck S."/>
            <person name="Chertkov O."/>
            <person name="Brettin T.S."/>
            <person name="Han J."/>
            <person name="Larimer F.W."/>
            <person name="Land M.L."/>
            <person name="Hauser L."/>
            <person name="Kyrpides N."/>
            <person name="Wiegel J."/>
        </authorList>
    </citation>
    <scope>NUCLEOTIDE SEQUENCE [LARGE SCALE GENOMIC DNA]</scope>
    <source>
        <strain evidence="15">ATCC BAA-1301 / DSM 18059 / JW/NM-WN-LF</strain>
    </source>
</reference>
<protein>
    <recommendedName>
        <fullName evidence="4">Probable multidrug resistance protein NorM</fullName>
    </recommendedName>
    <alternativeName>
        <fullName evidence="12">Multidrug-efflux transporter</fullName>
    </alternativeName>
</protein>
<feature type="transmembrane region" description="Helical" evidence="13">
    <location>
        <begin position="400"/>
        <end position="423"/>
    </location>
</feature>
<name>B2A4K6_NATTJ</name>
<keyword evidence="15" id="KW-1185">Reference proteome</keyword>
<keyword evidence="8 13" id="KW-0812">Transmembrane</keyword>
<proteinExistence type="inferred from homology"/>
<dbReference type="Pfam" id="PF01554">
    <property type="entry name" value="MatE"/>
    <property type="match status" value="2"/>
</dbReference>
<dbReference type="InterPro" id="IPR002528">
    <property type="entry name" value="MATE_fam"/>
</dbReference>
<dbReference type="HOGENOM" id="CLU_012893_5_3_9"/>
<accession>B2A4K6</accession>
<dbReference type="InterPro" id="IPR048279">
    <property type="entry name" value="MdtK-like"/>
</dbReference>
<dbReference type="OrthoDB" id="62420at2"/>
<evidence type="ECO:0000256" key="12">
    <source>
        <dbReference type="ARBA" id="ARBA00031636"/>
    </source>
</evidence>
<organism evidence="14 15">
    <name type="scientific">Natranaerobius thermophilus (strain ATCC BAA-1301 / DSM 18059 / JW/NM-WN-LF)</name>
    <dbReference type="NCBI Taxonomy" id="457570"/>
    <lineage>
        <taxon>Bacteria</taxon>
        <taxon>Bacillati</taxon>
        <taxon>Bacillota</taxon>
        <taxon>Clostridia</taxon>
        <taxon>Natranaerobiales</taxon>
        <taxon>Natranaerobiaceae</taxon>
        <taxon>Natranaerobius</taxon>
    </lineage>
</organism>
<feature type="transmembrane region" description="Helical" evidence="13">
    <location>
        <begin position="429"/>
        <end position="447"/>
    </location>
</feature>
<evidence type="ECO:0000256" key="10">
    <source>
        <dbReference type="ARBA" id="ARBA00023065"/>
    </source>
</evidence>
<feature type="transmembrane region" description="Helical" evidence="13">
    <location>
        <begin position="97"/>
        <end position="122"/>
    </location>
</feature>
<keyword evidence="7" id="KW-1003">Cell membrane</keyword>
<evidence type="ECO:0000256" key="13">
    <source>
        <dbReference type="SAM" id="Phobius"/>
    </source>
</evidence>
<evidence type="ECO:0000256" key="9">
    <source>
        <dbReference type="ARBA" id="ARBA00022989"/>
    </source>
</evidence>
<dbReference type="EMBL" id="CP001034">
    <property type="protein sequence ID" value="ACB85181.1"/>
    <property type="molecule type" value="Genomic_DNA"/>
</dbReference>